<evidence type="ECO:0000256" key="5">
    <source>
        <dbReference type="ARBA" id="ARBA00022989"/>
    </source>
</evidence>
<dbReference type="PANTHER" id="PTHR33406">
    <property type="entry name" value="MEMBRANE PROTEIN MJ1562-RELATED"/>
    <property type="match status" value="1"/>
</dbReference>
<protein>
    <submittedName>
        <fullName evidence="10">MMPL family transporter</fullName>
    </submittedName>
</protein>
<feature type="transmembrane region" description="Helical" evidence="8">
    <location>
        <begin position="312"/>
        <end position="333"/>
    </location>
</feature>
<feature type="coiled-coil region" evidence="7">
    <location>
        <begin position="588"/>
        <end position="622"/>
    </location>
</feature>
<dbReference type="Pfam" id="PF03176">
    <property type="entry name" value="MMPL"/>
    <property type="match status" value="2"/>
</dbReference>
<evidence type="ECO:0000256" key="8">
    <source>
        <dbReference type="SAM" id="Phobius"/>
    </source>
</evidence>
<feature type="transmembrane region" description="Helical" evidence="8">
    <location>
        <begin position="284"/>
        <end position="306"/>
    </location>
</feature>
<evidence type="ECO:0000256" key="3">
    <source>
        <dbReference type="ARBA" id="ARBA00022475"/>
    </source>
</evidence>
<dbReference type="EMBL" id="QYZD01000014">
    <property type="protein sequence ID" value="RJG22724.1"/>
    <property type="molecule type" value="Genomic_DNA"/>
</dbReference>
<comment type="subcellular location">
    <subcellularLocation>
        <location evidence="1">Cell membrane</location>
        <topology evidence="1">Multi-pass membrane protein</topology>
    </subcellularLocation>
</comment>
<keyword evidence="4 8" id="KW-0812">Transmembrane</keyword>
<dbReference type="GO" id="GO:0005886">
    <property type="term" value="C:plasma membrane"/>
    <property type="evidence" value="ECO:0007669"/>
    <property type="project" value="UniProtKB-SubCell"/>
</dbReference>
<feature type="transmembrane region" description="Helical" evidence="8">
    <location>
        <begin position="974"/>
        <end position="994"/>
    </location>
</feature>
<feature type="transmembrane region" description="Helical" evidence="8">
    <location>
        <begin position="183"/>
        <end position="200"/>
    </location>
</feature>
<dbReference type="Gene3D" id="1.20.1640.10">
    <property type="entry name" value="Multidrug efflux transporter AcrB transmembrane domain"/>
    <property type="match status" value="2"/>
</dbReference>
<dbReference type="InterPro" id="IPR000731">
    <property type="entry name" value="SSD"/>
</dbReference>
<comment type="similarity">
    <text evidence="2">Belongs to the resistance-nodulation-cell division (RND) (TC 2.A.6) family. MmpL subfamily.</text>
</comment>
<evidence type="ECO:0000256" key="2">
    <source>
        <dbReference type="ARBA" id="ARBA00010157"/>
    </source>
</evidence>
<feature type="transmembrane region" description="Helical" evidence="8">
    <location>
        <begin position="899"/>
        <end position="921"/>
    </location>
</feature>
<dbReference type="InterPro" id="IPR004869">
    <property type="entry name" value="MMPL_dom"/>
</dbReference>
<dbReference type="Gene3D" id="1.10.287.950">
    <property type="entry name" value="Methyl-accepting chemotaxis protein"/>
    <property type="match status" value="1"/>
</dbReference>
<feature type="domain" description="SSD" evidence="9">
    <location>
        <begin position="902"/>
        <end position="1030"/>
    </location>
</feature>
<gene>
    <name evidence="10" type="ORF">DQX05_15850</name>
</gene>
<feature type="transmembrane region" description="Helical" evidence="8">
    <location>
        <begin position="933"/>
        <end position="953"/>
    </location>
</feature>
<dbReference type="RefSeq" id="WP_119794536.1">
    <property type="nucleotide sequence ID" value="NZ_QYZD01000014.1"/>
</dbReference>
<dbReference type="SUPFAM" id="SSF82866">
    <property type="entry name" value="Multidrug efflux transporter AcrB transmembrane domain"/>
    <property type="match status" value="2"/>
</dbReference>
<dbReference type="PROSITE" id="PS50156">
    <property type="entry name" value="SSD"/>
    <property type="match status" value="1"/>
</dbReference>
<reference evidence="10 11" key="1">
    <citation type="submission" date="2018-09" db="EMBL/GenBank/DDBJ databases">
        <title>Paenibacillus SK2017-BO5.</title>
        <authorList>
            <person name="Piskunova J.V."/>
            <person name="Dubiley S.A."/>
            <person name="Severinov K.V."/>
        </authorList>
    </citation>
    <scope>NUCLEOTIDE SEQUENCE [LARGE SCALE GENOMIC DNA]</scope>
    <source>
        <strain evidence="10 11">BO5</strain>
    </source>
</reference>
<feature type="transmembrane region" description="Helical" evidence="8">
    <location>
        <begin position="1000"/>
        <end position="1024"/>
    </location>
</feature>
<feature type="transmembrane region" description="Helical" evidence="8">
    <location>
        <begin position="873"/>
        <end position="892"/>
    </location>
</feature>
<dbReference type="AlphaFoldDB" id="A0A3A3GF70"/>
<organism evidence="10 11">
    <name type="scientific">Paenibacillus thiaminolyticus</name>
    <name type="common">Bacillus thiaminolyticus</name>
    <dbReference type="NCBI Taxonomy" id="49283"/>
    <lineage>
        <taxon>Bacteria</taxon>
        <taxon>Bacillati</taxon>
        <taxon>Bacillota</taxon>
        <taxon>Bacilli</taxon>
        <taxon>Bacillales</taxon>
        <taxon>Paenibacillaceae</taxon>
        <taxon>Paenibacillus</taxon>
    </lineage>
</organism>
<sequence>MKFILKARWAIIAVWIIAAAGLMVAAPSLNDLVKQKGTITVPDGYPSTEAQAILDEAAARNGVKEQSQIALVFHNPDGLQAGEIAEVKETIQRLEQHKADLGIESILNPFAQPELENKLVSRDGKTVMTSIGVAAGENSTDDIISRVNKDMESVSVEHYITGRHSIDKDTIQSSQDGLKKSEYITVAFILIILILVFRSVIAPLIPLVAVGVSYLISQSIVAFLVDSADFPVSTFTQIFMVAVMFGIGTDYCILLLSRFKEEVPRHEHIGDAIAATYRTAGKTVLFSGLAVLVGFTAIGLSTFILYRSAVAVAIGIAVMLIALVTIVPFFMFVMGTRIFWPSRNSSLEHKESRIWGAVGSFSLKRPWAALLLVAAVTIPFLATYDGQLSYNSLEEIGDKYDSVKAFNIIADSFEPGESLPTQIVVQNGKPLDIAEHMALAEKISREVEKVPGVASVRSLSRPSGEAIPDLKITEQAKTLEKGLGEGNQGLTDIKSGLSQASSALSENAPKLKEAADSAGQLTAGTKALKEGISELNAGLSRIQQGIADGSSGAGQLKTGLSQAKASALQLANANEKLLASYRTIGDGIQQADDGLKQMQQQLDSVAKALQSLDSRFSRLEENYPDLLRDEDYLTIRGTVTETGKGTAQLAGALGELSGRFGPLSAGLSQANEGFAQAVAGQKALASGLDELIAGLNDLENGLTQAAHGQGQIIGKVPSVIEGLTRIEDGQQQMGDGFQQLTSQLTELTDGLQQGIDGLEQVSGGLNSASRYLSEVGSTADSDFSGWFVPKEVLENQDFQQAVELYVSPDRTVMTLDVVFSVNPYGIEAIEQMPHVQAAAERAVADTAWEQADIAIGGVSSTFADLKQISGEDYTRTVIFMMAGILIILILLLRSIIMPLYLIASLILTYYTSLGVTELIFVDMLGYSGISWPTPFFSFVMLVALGVDYSIFLMDRFNENKHMDASAAILHAMKNMGTVIISAVIILGGTFASFYPSGVLSMLQIATVVLSGLLLYAILLLPFFVPVMVKLFGSANWWPFRASQADEAKRDRIAM</sequence>
<dbReference type="PANTHER" id="PTHR33406:SF6">
    <property type="entry name" value="MEMBRANE PROTEIN YDGH-RELATED"/>
    <property type="match status" value="1"/>
</dbReference>
<proteinExistence type="inferred from homology"/>
<keyword evidence="6 8" id="KW-0472">Membrane</keyword>
<dbReference type="OrthoDB" id="9782006at2"/>
<feature type="transmembrane region" description="Helical" evidence="8">
    <location>
        <begin position="237"/>
        <end position="256"/>
    </location>
</feature>
<evidence type="ECO:0000256" key="7">
    <source>
        <dbReference type="SAM" id="Coils"/>
    </source>
</evidence>
<evidence type="ECO:0000256" key="4">
    <source>
        <dbReference type="ARBA" id="ARBA00022692"/>
    </source>
</evidence>
<evidence type="ECO:0000259" key="9">
    <source>
        <dbReference type="PROSITE" id="PS50156"/>
    </source>
</evidence>
<dbReference type="InterPro" id="IPR050545">
    <property type="entry name" value="Mycobact_MmpL"/>
</dbReference>
<feature type="transmembrane region" description="Helical" evidence="8">
    <location>
        <begin position="367"/>
        <end position="384"/>
    </location>
</feature>
<keyword evidence="3" id="KW-1003">Cell membrane</keyword>
<evidence type="ECO:0000256" key="1">
    <source>
        <dbReference type="ARBA" id="ARBA00004651"/>
    </source>
</evidence>
<name>A0A3A3GF70_PANTH</name>
<comment type="caution">
    <text evidence="10">The sequence shown here is derived from an EMBL/GenBank/DDBJ whole genome shotgun (WGS) entry which is preliminary data.</text>
</comment>
<dbReference type="Proteomes" id="UP000266177">
    <property type="component" value="Unassembled WGS sequence"/>
</dbReference>
<keyword evidence="5 8" id="KW-1133">Transmembrane helix</keyword>
<accession>A0A3A3GF70</accession>
<evidence type="ECO:0000313" key="10">
    <source>
        <dbReference type="EMBL" id="RJG22724.1"/>
    </source>
</evidence>
<feature type="transmembrane region" description="Helical" evidence="8">
    <location>
        <begin position="207"/>
        <end position="225"/>
    </location>
</feature>
<evidence type="ECO:0000256" key="6">
    <source>
        <dbReference type="ARBA" id="ARBA00023136"/>
    </source>
</evidence>
<evidence type="ECO:0000313" key="11">
    <source>
        <dbReference type="Proteomes" id="UP000266177"/>
    </source>
</evidence>
<dbReference type="SUPFAM" id="SSF58100">
    <property type="entry name" value="Bacterial hemolysins"/>
    <property type="match status" value="1"/>
</dbReference>
<keyword evidence="7" id="KW-0175">Coiled coil</keyword>